<feature type="compositionally biased region" description="Basic and acidic residues" evidence="1">
    <location>
        <begin position="271"/>
        <end position="282"/>
    </location>
</feature>
<evidence type="ECO:0000313" key="2">
    <source>
        <dbReference type="EMBL" id="KAK5700453.1"/>
    </source>
</evidence>
<evidence type="ECO:0000313" key="3">
    <source>
        <dbReference type="Proteomes" id="UP001310594"/>
    </source>
</evidence>
<dbReference type="Proteomes" id="UP001310594">
    <property type="component" value="Unassembled WGS sequence"/>
</dbReference>
<feature type="region of interest" description="Disordered" evidence="1">
    <location>
        <begin position="264"/>
        <end position="302"/>
    </location>
</feature>
<accession>A0AAN7WJF0</accession>
<feature type="compositionally biased region" description="Polar residues" evidence="1">
    <location>
        <begin position="78"/>
        <end position="92"/>
    </location>
</feature>
<protein>
    <submittedName>
        <fullName evidence="2">Uncharacterized protein</fullName>
    </submittedName>
</protein>
<feature type="region of interest" description="Disordered" evidence="1">
    <location>
        <begin position="153"/>
        <end position="243"/>
    </location>
</feature>
<feature type="compositionally biased region" description="Pro residues" evidence="1">
    <location>
        <begin position="111"/>
        <end position="127"/>
    </location>
</feature>
<evidence type="ECO:0000256" key="1">
    <source>
        <dbReference type="SAM" id="MobiDB-lite"/>
    </source>
</evidence>
<sequence>MASGRMSYDEEARYRMNALAVEGAGDGHYAYDQPISSPDLGPAAPAFDGQPDPSAFETFEIGYAEHPHYEEDNTVYQQPGQEQTVNNNSPPQQAHARVSQLETLAQQPTYPGAPPMQQPYPQQPFPRPTTGYRSLSSGIAFDNGIAYGMMSSAGSAVEGSGDEASEGGEPENAEVADGESDDGATGSFSNKAMKRKAAVEVQGPRKRAARTAREVVTLESDAEDASDDNSASDGNKHRVVKTSRSGNVVRFEVPYPAPPGKTWVAPVATGPRKDKPWLRSDSAKGALDSNEAPQANSSLPPNVPLTGAESCMIFVNNHWPPILKRLQDAGYTTKEIAAANLYSHDMATPEEIIQRDRAIRKQVKHTLGLPVATDFGTASFKPNTDRRPLKADLLTRFGDNMGYFPPAEEQGIMTKGIYYALEHPDLQLTVNDLERLAKERDWQFPHDSTKAPAEADAAGRVQLLKMMEEDGVRLTQKGRK</sequence>
<feature type="compositionally biased region" description="Acidic residues" evidence="1">
    <location>
        <begin position="160"/>
        <end position="182"/>
    </location>
</feature>
<feature type="compositionally biased region" description="Polar residues" evidence="1">
    <location>
        <begin position="291"/>
        <end position="300"/>
    </location>
</feature>
<feature type="compositionally biased region" description="Polar residues" evidence="1">
    <location>
        <begin position="100"/>
        <end position="109"/>
    </location>
</feature>
<name>A0AAN7WJF0_9PEZI</name>
<dbReference type="EMBL" id="JAVRQU010000007">
    <property type="protein sequence ID" value="KAK5700453.1"/>
    <property type="molecule type" value="Genomic_DNA"/>
</dbReference>
<dbReference type="AlphaFoldDB" id="A0AAN7WJF0"/>
<feature type="region of interest" description="Disordered" evidence="1">
    <location>
        <begin position="30"/>
        <end position="53"/>
    </location>
</feature>
<proteinExistence type="predicted"/>
<reference evidence="2" key="1">
    <citation type="submission" date="2023-08" db="EMBL/GenBank/DDBJ databases">
        <title>Black Yeasts Isolated from many extreme environments.</title>
        <authorList>
            <person name="Coleine C."/>
            <person name="Stajich J.E."/>
            <person name="Selbmann L."/>
        </authorList>
    </citation>
    <scope>NUCLEOTIDE SEQUENCE</scope>
    <source>
        <strain evidence="2">CCFEE 5810</strain>
    </source>
</reference>
<feature type="region of interest" description="Disordered" evidence="1">
    <location>
        <begin position="78"/>
        <end position="136"/>
    </location>
</feature>
<organism evidence="2 3">
    <name type="scientific">Elasticomyces elasticus</name>
    <dbReference type="NCBI Taxonomy" id="574655"/>
    <lineage>
        <taxon>Eukaryota</taxon>
        <taxon>Fungi</taxon>
        <taxon>Dikarya</taxon>
        <taxon>Ascomycota</taxon>
        <taxon>Pezizomycotina</taxon>
        <taxon>Dothideomycetes</taxon>
        <taxon>Dothideomycetidae</taxon>
        <taxon>Mycosphaerellales</taxon>
        <taxon>Teratosphaeriaceae</taxon>
        <taxon>Elasticomyces</taxon>
    </lineage>
</organism>
<gene>
    <name evidence="2" type="ORF">LTR97_004970</name>
</gene>
<comment type="caution">
    <text evidence="2">The sequence shown here is derived from an EMBL/GenBank/DDBJ whole genome shotgun (WGS) entry which is preliminary data.</text>
</comment>